<sequence>MSQPLSEDDKRALFEKLDRVMDELGTRPVEYNRACVYVEALIGERAGDSDDASELITMMEREIAGILSRPHAA</sequence>
<comment type="caution">
    <text evidence="1">The sequence shown here is derived from an EMBL/GenBank/DDBJ whole genome shotgun (WGS) entry which is preliminary data.</text>
</comment>
<keyword evidence="2" id="KW-1185">Reference proteome</keyword>
<evidence type="ECO:0000313" key="1">
    <source>
        <dbReference type="EMBL" id="GGZ34501.1"/>
    </source>
</evidence>
<protein>
    <submittedName>
        <fullName evidence="1">Uncharacterized protein</fullName>
    </submittedName>
</protein>
<dbReference type="RefSeq" id="WP_189486407.1">
    <property type="nucleotide sequence ID" value="NZ_BMZB01000002.1"/>
</dbReference>
<dbReference type="Proteomes" id="UP000662572">
    <property type="component" value="Unassembled WGS sequence"/>
</dbReference>
<dbReference type="EMBL" id="BMZB01000002">
    <property type="protein sequence ID" value="GGZ34501.1"/>
    <property type="molecule type" value="Genomic_DNA"/>
</dbReference>
<accession>A0A918Q6G7</accession>
<name>A0A918Q6G7_9CAUL</name>
<dbReference type="AlphaFoldDB" id="A0A918Q6G7"/>
<evidence type="ECO:0000313" key="2">
    <source>
        <dbReference type="Proteomes" id="UP000662572"/>
    </source>
</evidence>
<gene>
    <name evidence="1" type="ORF">GCM10011273_21170</name>
</gene>
<reference evidence="1" key="2">
    <citation type="submission" date="2020-09" db="EMBL/GenBank/DDBJ databases">
        <authorList>
            <person name="Sun Q."/>
            <person name="Kim S."/>
        </authorList>
    </citation>
    <scope>NUCLEOTIDE SEQUENCE</scope>
    <source>
        <strain evidence="1">KCTC 32296</strain>
    </source>
</reference>
<proteinExistence type="predicted"/>
<reference evidence="1" key="1">
    <citation type="journal article" date="2014" name="Int. J. Syst. Evol. Microbiol.">
        <title>Complete genome sequence of Corynebacterium casei LMG S-19264T (=DSM 44701T), isolated from a smear-ripened cheese.</title>
        <authorList>
            <consortium name="US DOE Joint Genome Institute (JGI-PGF)"/>
            <person name="Walter F."/>
            <person name="Albersmeier A."/>
            <person name="Kalinowski J."/>
            <person name="Ruckert C."/>
        </authorList>
    </citation>
    <scope>NUCLEOTIDE SEQUENCE</scope>
    <source>
        <strain evidence="1">KCTC 32296</strain>
    </source>
</reference>
<organism evidence="1 2">
    <name type="scientific">Asticcacaulis endophyticus</name>
    <dbReference type="NCBI Taxonomy" id="1395890"/>
    <lineage>
        <taxon>Bacteria</taxon>
        <taxon>Pseudomonadati</taxon>
        <taxon>Pseudomonadota</taxon>
        <taxon>Alphaproteobacteria</taxon>
        <taxon>Caulobacterales</taxon>
        <taxon>Caulobacteraceae</taxon>
        <taxon>Asticcacaulis</taxon>
    </lineage>
</organism>